<dbReference type="Pfam" id="PF01551">
    <property type="entry name" value="Peptidase_M23"/>
    <property type="match status" value="1"/>
</dbReference>
<dbReference type="SUPFAM" id="SSF51261">
    <property type="entry name" value="Duplicated hybrid motif"/>
    <property type="match status" value="1"/>
</dbReference>
<keyword evidence="2" id="KW-0732">Signal</keyword>
<dbReference type="InterPro" id="IPR016047">
    <property type="entry name" value="M23ase_b-sheet_dom"/>
</dbReference>
<keyword evidence="1" id="KW-0175">Coiled coil</keyword>
<evidence type="ECO:0000313" key="4">
    <source>
        <dbReference type="EMBL" id="QNN64551.1"/>
    </source>
</evidence>
<feature type="coiled-coil region" evidence="1">
    <location>
        <begin position="32"/>
        <end position="94"/>
    </location>
</feature>
<dbReference type="CDD" id="cd12797">
    <property type="entry name" value="M23_peptidase"/>
    <property type="match status" value="1"/>
</dbReference>
<dbReference type="InterPro" id="IPR011055">
    <property type="entry name" value="Dup_hybrid_motif"/>
</dbReference>
<dbReference type="KEGG" id="srhi:H9L12_09590"/>
<accession>A0A7G9S9M6</accession>
<feature type="chain" id="PRO_5028898989" evidence="2">
    <location>
        <begin position="23"/>
        <end position="392"/>
    </location>
</feature>
<sequence length="392" mass="40533">MRAVIIPLMAALALATTGSAQVAGAPSPESALALARAEAAAANKRVQALNAEVGRAEGEAARLQSEQLAAAAEIEAAEARIAVADAALAHAQAELAQRQEALARKRAPTAALLAGVATMGRQPPLLAIADGTSIDEIVRVRALLDTTMPVIARRSAALAAEVRDSERLAKAATEARADIAASKRDLAQRQRRFAALERQATERAAQLSGKAFGAEDRVLAGGENVADLAGEAKAAASARANARRLAVLGFSPPRPFAGEGRTPRPLPYSLPAEAPLIEGVGSVSPFGVEARGIRLATRRGMPVIVPADGRILFAGAYRDHDGVVIIDHGRGWTTLMTGVVTSLPKGARVRRGESLGRALDEVAVELRSNGRPISAALIAGSSAPLSNPPENR</sequence>
<dbReference type="AlphaFoldDB" id="A0A7G9S9M6"/>
<dbReference type="RefSeq" id="WP_187541550.1">
    <property type="nucleotide sequence ID" value="NZ_CP060717.1"/>
</dbReference>
<dbReference type="Proteomes" id="UP000515955">
    <property type="component" value="Chromosome"/>
</dbReference>
<proteinExistence type="predicted"/>
<evidence type="ECO:0000256" key="2">
    <source>
        <dbReference type="SAM" id="SignalP"/>
    </source>
</evidence>
<evidence type="ECO:0000256" key="1">
    <source>
        <dbReference type="SAM" id="Coils"/>
    </source>
</evidence>
<evidence type="ECO:0000259" key="3">
    <source>
        <dbReference type="Pfam" id="PF01551"/>
    </source>
</evidence>
<keyword evidence="5" id="KW-1185">Reference proteome</keyword>
<evidence type="ECO:0000313" key="5">
    <source>
        <dbReference type="Proteomes" id="UP000515955"/>
    </source>
</evidence>
<dbReference type="EMBL" id="CP060717">
    <property type="protein sequence ID" value="QNN64551.1"/>
    <property type="molecule type" value="Genomic_DNA"/>
</dbReference>
<protein>
    <submittedName>
        <fullName evidence="4">Peptidoglycan DD-metalloendopeptidase family protein</fullName>
    </submittedName>
</protein>
<dbReference type="Gene3D" id="2.70.70.10">
    <property type="entry name" value="Glucose Permease (Domain IIA)"/>
    <property type="match status" value="1"/>
</dbReference>
<feature type="domain" description="M23ase beta-sheet core" evidence="3">
    <location>
        <begin position="291"/>
        <end position="360"/>
    </location>
</feature>
<gene>
    <name evidence="4" type="ORF">H9L12_09590</name>
</gene>
<reference evidence="4 5" key="1">
    <citation type="submission" date="2020-08" db="EMBL/GenBank/DDBJ databases">
        <title>Genome sequence of Sphingomonas rhizophila KACC 19189T.</title>
        <authorList>
            <person name="Hyun D.-W."/>
            <person name="Bae J.-W."/>
        </authorList>
    </citation>
    <scope>NUCLEOTIDE SEQUENCE [LARGE SCALE GENOMIC DNA]</scope>
    <source>
        <strain evidence="4 5">KACC 19189</strain>
    </source>
</reference>
<name>A0A7G9S9M6_9SPHN</name>
<feature type="signal peptide" evidence="2">
    <location>
        <begin position="1"/>
        <end position="22"/>
    </location>
</feature>
<organism evidence="4 5">
    <name type="scientific">Sphingomonas rhizophila</name>
    <dbReference type="NCBI Taxonomy" id="2071607"/>
    <lineage>
        <taxon>Bacteria</taxon>
        <taxon>Pseudomonadati</taxon>
        <taxon>Pseudomonadota</taxon>
        <taxon>Alphaproteobacteria</taxon>
        <taxon>Sphingomonadales</taxon>
        <taxon>Sphingomonadaceae</taxon>
        <taxon>Sphingomonas</taxon>
    </lineage>
</organism>